<dbReference type="Proteomes" id="UP000245469">
    <property type="component" value="Unassembled WGS sequence"/>
</dbReference>
<gene>
    <name evidence="1" type="ORF">BXY45_13018</name>
</gene>
<proteinExistence type="predicted"/>
<dbReference type="AlphaFoldDB" id="A0A315ZUY3"/>
<evidence type="ECO:0000313" key="2">
    <source>
        <dbReference type="Proteomes" id="UP000245469"/>
    </source>
</evidence>
<organism evidence="1 2">
    <name type="scientific">Quadrisphaera granulorum</name>
    <dbReference type="NCBI Taxonomy" id="317664"/>
    <lineage>
        <taxon>Bacteria</taxon>
        <taxon>Bacillati</taxon>
        <taxon>Actinomycetota</taxon>
        <taxon>Actinomycetes</taxon>
        <taxon>Kineosporiales</taxon>
        <taxon>Kineosporiaceae</taxon>
        <taxon>Quadrisphaera</taxon>
    </lineage>
</organism>
<sequence length="79" mass="8643">MATGPTTTTVRVKVATRDDVAAYGAEHDMSADEVIVAGLRALRWEQKRKRAEHEAAALSHNPEYLAEMRAVQEDLHAAG</sequence>
<comment type="caution">
    <text evidence="1">The sequence shown here is derived from an EMBL/GenBank/DDBJ whole genome shotgun (WGS) entry which is preliminary data.</text>
</comment>
<name>A0A315ZUY3_9ACTN</name>
<evidence type="ECO:0008006" key="3">
    <source>
        <dbReference type="Google" id="ProtNLM"/>
    </source>
</evidence>
<reference evidence="1 2" key="1">
    <citation type="submission" date="2018-03" db="EMBL/GenBank/DDBJ databases">
        <title>Genomic Encyclopedia of Archaeal and Bacterial Type Strains, Phase II (KMG-II): from individual species to whole genera.</title>
        <authorList>
            <person name="Goeker M."/>
        </authorList>
    </citation>
    <scope>NUCLEOTIDE SEQUENCE [LARGE SCALE GENOMIC DNA]</scope>
    <source>
        <strain evidence="1 2">DSM 44889</strain>
    </source>
</reference>
<protein>
    <recommendedName>
        <fullName evidence="3">CopG family transcriptional regulator</fullName>
    </recommendedName>
</protein>
<dbReference type="EMBL" id="QGDQ01000030">
    <property type="protein sequence ID" value="PWJ48454.1"/>
    <property type="molecule type" value="Genomic_DNA"/>
</dbReference>
<accession>A0A315ZUY3</accession>
<evidence type="ECO:0000313" key="1">
    <source>
        <dbReference type="EMBL" id="PWJ48454.1"/>
    </source>
</evidence>
<dbReference type="RefSeq" id="WP_146211276.1">
    <property type="nucleotide sequence ID" value="NZ_QGDQ01000030.1"/>
</dbReference>
<keyword evidence="2" id="KW-1185">Reference proteome</keyword>